<gene>
    <name evidence="2" type="ORF">NF27_BK00480</name>
</gene>
<dbReference type="GO" id="GO:0000166">
    <property type="term" value="F:nucleotide binding"/>
    <property type="evidence" value="ECO:0007669"/>
    <property type="project" value="InterPro"/>
</dbReference>
<evidence type="ECO:0000313" key="2">
    <source>
        <dbReference type="EMBL" id="KIE06127.1"/>
    </source>
</evidence>
<proteinExistence type="predicted"/>
<dbReference type="InterPro" id="IPR002121">
    <property type="entry name" value="HRDC_dom"/>
</dbReference>
<dbReference type="Proteomes" id="UP000031258">
    <property type="component" value="Unassembled WGS sequence"/>
</dbReference>
<dbReference type="PANTHER" id="PTHR47649">
    <property type="entry name" value="RIBONUCLEASE D"/>
    <property type="match status" value="1"/>
</dbReference>
<dbReference type="InterPro" id="IPR002562">
    <property type="entry name" value="3'-5'_exonuclease_dom"/>
</dbReference>
<dbReference type="Pfam" id="PF00570">
    <property type="entry name" value="HRDC"/>
    <property type="match status" value="1"/>
</dbReference>
<dbReference type="CDD" id="cd06142">
    <property type="entry name" value="RNaseD_exo"/>
    <property type="match status" value="1"/>
</dbReference>
<reference evidence="2 3" key="1">
    <citation type="submission" date="2014-11" db="EMBL/GenBank/DDBJ databases">
        <title>A Rickettsiales Symbiont of Amoebae With Ancient Features.</title>
        <authorList>
            <person name="Schulz F."/>
            <person name="Martijn J."/>
            <person name="Wascher F."/>
            <person name="Kostanjsek R."/>
            <person name="Ettema T.J."/>
            <person name="Horn M."/>
        </authorList>
    </citation>
    <scope>NUCLEOTIDE SEQUENCE [LARGE SCALE GENOMIC DNA]</scope>
    <source>
        <strain evidence="2 3">UWC36</strain>
    </source>
</reference>
<dbReference type="PROSITE" id="PS50967">
    <property type="entry name" value="HRDC"/>
    <property type="match status" value="1"/>
</dbReference>
<evidence type="ECO:0000313" key="3">
    <source>
        <dbReference type="Proteomes" id="UP000031258"/>
    </source>
</evidence>
<dbReference type="Pfam" id="PF01612">
    <property type="entry name" value="DNA_pol_A_exo1"/>
    <property type="match status" value="1"/>
</dbReference>
<dbReference type="SUPFAM" id="SSF47819">
    <property type="entry name" value="HRDC-like"/>
    <property type="match status" value="1"/>
</dbReference>
<accession>A0A0C1MVB5</accession>
<dbReference type="SUPFAM" id="SSF53098">
    <property type="entry name" value="Ribonuclease H-like"/>
    <property type="match status" value="1"/>
</dbReference>
<feature type="domain" description="HRDC" evidence="1">
    <location>
        <begin position="206"/>
        <end position="285"/>
    </location>
</feature>
<dbReference type="RefSeq" id="WP_039454705.1">
    <property type="nucleotide sequence ID" value="NZ_JSWE01000036.1"/>
</dbReference>
<evidence type="ECO:0000259" key="1">
    <source>
        <dbReference type="PROSITE" id="PS50967"/>
    </source>
</evidence>
<dbReference type="SMART" id="SM00474">
    <property type="entry name" value="35EXOc"/>
    <property type="match status" value="1"/>
</dbReference>
<dbReference type="InterPro" id="IPR012337">
    <property type="entry name" value="RNaseH-like_sf"/>
</dbReference>
<dbReference type="PANTHER" id="PTHR47649:SF1">
    <property type="entry name" value="RIBONUCLEASE D"/>
    <property type="match status" value="1"/>
</dbReference>
<dbReference type="GO" id="GO:0003676">
    <property type="term" value="F:nucleic acid binding"/>
    <property type="evidence" value="ECO:0007669"/>
    <property type="project" value="InterPro"/>
</dbReference>
<dbReference type="OrthoDB" id="9800549at2"/>
<dbReference type="InterPro" id="IPR044876">
    <property type="entry name" value="HRDC_dom_sf"/>
</dbReference>
<dbReference type="GO" id="GO:0006139">
    <property type="term" value="P:nucleobase-containing compound metabolic process"/>
    <property type="evidence" value="ECO:0007669"/>
    <property type="project" value="InterPro"/>
</dbReference>
<keyword evidence="3" id="KW-1185">Reference proteome</keyword>
<dbReference type="InterPro" id="IPR036397">
    <property type="entry name" value="RNaseH_sf"/>
</dbReference>
<organism evidence="2 3">
    <name type="scientific">Candidatus Jidaibacter acanthamoebae</name>
    <dbReference type="NCBI Taxonomy" id="86105"/>
    <lineage>
        <taxon>Bacteria</taxon>
        <taxon>Pseudomonadati</taxon>
        <taxon>Pseudomonadota</taxon>
        <taxon>Alphaproteobacteria</taxon>
        <taxon>Rickettsiales</taxon>
        <taxon>Candidatus Midichloriaceae</taxon>
        <taxon>Candidatus Jidaibacter</taxon>
    </lineage>
</organism>
<dbReference type="EMBL" id="JSWE01000036">
    <property type="protein sequence ID" value="KIE06127.1"/>
    <property type="molecule type" value="Genomic_DNA"/>
</dbReference>
<dbReference type="Gene3D" id="1.10.150.80">
    <property type="entry name" value="HRDC domain"/>
    <property type="match status" value="1"/>
</dbReference>
<name>A0A0C1MVB5_9RICK</name>
<dbReference type="InterPro" id="IPR010997">
    <property type="entry name" value="HRDC-like_sf"/>
</dbReference>
<sequence>MLITDSKILKLYCEKALSEKVMAFDTEFMRDKTYYPKLSLVQIATKDSAFAVDMLCGLDYSPLKRLLSAPNLLKVIHSARQDLELLYNFFGIIPQNLLDTQTAALFLGYKDSPSFELLAADFLDIKVSKALQFSDWLIRPLSDEQLQYAITDANLLYELFFKIEERLNKLDRFAWALEESNLIKCGSKFITPIESILNKFAGAINKESDLLRCYDLLSWREEKAKTLDVPRNYVIKEEVIIQLCHKKPVTIEELLKYKLHPNLDEENLYEILEIMQDETLDESKNEIIKNFLNNKKFIFLNKNNLFFMLKILVEVISKKLGIHEQLLATTTDILLFAHDKESRANQGWRRAAIGNFMQDLKEGKLLLGFKDGNFFISG</sequence>
<dbReference type="GO" id="GO:0008408">
    <property type="term" value="F:3'-5' exonuclease activity"/>
    <property type="evidence" value="ECO:0007669"/>
    <property type="project" value="InterPro"/>
</dbReference>
<dbReference type="STRING" id="86105.NF27_BK00480"/>
<protein>
    <recommendedName>
        <fullName evidence="1">HRDC domain-containing protein</fullName>
    </recommendedName>
</protein>
<dbReference type="InterPro" id="IPR051086">
    <property type="entry name" value="RNase_D-like"/>
</dbReference>
<dbReference type="Gene3D" id="3.30.420.10">
    <property type="entry name" value="Ribonuclease H-like superfamily/Ribonuclease H"/>
    <property type="match status" value="1"/>
</dbReference>
<dbReference type="AlphaFoldDB" id="A0A0C1MVB5"/>
<comment type="caution">
    <text evidence="2">The sequence shown here is derived from an EMBL/GenBank/DDBJ whole genome shotgun (WGS) entry which is preliminary data.</text>
</comment>